<feature type="domain" description="7,8-dihydro-6-hydroxymethylpterin-pyrophosphokinase" evidence="13">
    <location>
        <begin position="89"/>
        <end position="100"/>
    </location>
</feature>
<gene>
    <name evidence="14" type="ORF">EV688_11029</name>
</gene>
<dbReference type="GO" id="GO:0046656">
    <property type="term" value="P:folic acid biosynthetic process"/>
    <property type="evidence" value="ECO:0007669"/>
    <property type="project" value="UniProtKB-KW"/>
</dbReference>
<dbReference type="EMBL" id="SLWX01000010">
    <property type="protein sequence ID" value="TCO75077.1"/>
    <property type="molecule type" value="Genomic_DNA"/>
</dbReference>
<sequence length="176" mass="19393">MMLRCFVGLGANIGNPLEQLREASEGLRRHGELKNVAVSAVYRSRPMGPQDQPDYLNAAARFDTALTAPSLLRELQSLERRAGRVRSQRWGPRTLDIDLLLYGDECINSDQLIVPHPGLEHRVFVLVPLLELAGAEFRLPGGKRLSHALAHCPDSPMEKVAGPSQLLAPQPGYCQP</sequence>
<dbReference type="GO" id="GO:0016301">
    <property type="term" value="F:kinase activity"/>
    <property type="evidence" value="ECO:0007669"/>
    <property type="project" value="UniProtKB-KW"/>
</dbReference>
<dbReference type="EC" id="2.7.6.3" evidence="3"/>
<evidence type="ECO:0000256" key="10">
    <source>
        <dbReference type="ARBA" id="ARBA00029409"/>
    </source>
</evidence>
<evidence type="ECO:0000256" key="4">
    <source>
        <dbReference type="ARBA" id="ARBA00016218"/>
    </source>
</evidence>
<evidence type="ECO:0000256" key="9">
    <source>
        <dbReference type="ARBA" id="ARBA00022909"/>
    </source>
</evidence>
<dbReference type="Proteomes" id="UP000294980">
    <property type="component" value="Unassembled WGS sequence"/>
</dbReference>
<evidence type="ECO:0000256" key="11">
    <source>
        <dbReference type="ARBA" id="ARBA00029766"/>
    </source>
</evidence>
<keyword evidence="7 14" id="KW-0418">Kinase</keyword>
<name>A0A4R2KQV1_9GAMM</name>
<dbReference type="GO" id="GO:0003848">
    <property type="term" value="F:2-amino-4-hydroxy-6-hydroxymethyldihydropteridine diphosphokinase activity"/>
    <property type="evidence" value="ECO:0007669"/>
    <property type="project" value="UniProtKB-EC"/>
</dbReference>
<evidence type="ECO:0000256" key="6">
    <source>
        <dbReference type="ARBA" id="ARBA00022741"/>
    </source>
</evidence>
<dbReference type="InterPro" id="IPR035907">
    <property type="entry name" value="Hppk_sf"/>
</dbReference>
<evidence type="ECO:0000256" key="7">
    <source>
        <dbReference type="ARBA" id="ARBA00022777"/>
    </source>
</evidence>
<dbReference type="PROSITE" id="PS00794">
    <property type="entry name" value="HPPK"/>
    <property type="match status" value="1"/>
</dbReference>
<keyword evidence="15" id="KW-1185">Reference proteome</keyword>
<comment type="caution">
    <text evidence="14">The sequence shown here is derived from an EMBL/GenBank/DDBJ whole genome shotgun (WGS) entry which is preliminary data.</text>
</comment>
<comment type="function">
    <text evidence="10">Catalyzes the transfer of pyrophosphate from adenosine triphosphate (ATP) to 6-hydroxymethyl-7,8-dihydropterin, an enzymatic step in folate biosynthesis pathway.</text>
</comment>
<keyword evidence="5" id="KW-0808">Transferase</keyword>
<comment type="similarity">
    <text evidence="2">Belongs to the HPPK family.</text>
</comment>
<dbReference type="PANTHER" id="PTHR43071">
    <property type="entry name" value="2-AMINO-4-HYDROXY-6-HYDROXYMETHYLDIHYDROPTERIDINE PYROPHOSPHOKINASE"/>
    <property type="match status" value="1"/>
</dbReference>
<dbReference type="RefSeq" id="WP_205686665.1">
    <property type="nucleotide sequence ID" value="NZ_QQSW01000014.1"/>
</dbReference>
<evidence type="ECO:0000256" key="12">
    <source>
        <dbReference type="ARBA" id="ARBA00033413"/>
    </source>
</evidence>
<dbReference type="CDD" id="cd00483">
    <property type="entry name" value="HPPK"/>
    <property type="match status" value="1"/>
</dbReference>
<dbReference type="AlphaFoldDB" id="A0A4R2KQV1"/>
<reference evidence="14 15" key="1">
    <citation type="submission" date="2019-03" db="EMBL/GenBank/DDBJ databases">
        <title>Genomic Encyclopedia of Type Strains, Phase IV (KMG-IV): sequencing the most valuable type-strain genomes for metagenomic binning, comparative biology and taxonomic classification.</title>
        <authorList>
            <person name="Goeker M."/>
        </authorList>
    </citation>
    <scope>NUCLEOTIDE SEQUENCE [LARGE SCALE GENOMIC DNA]</scope>
    <source>
        <strain evidence="14 15">DSM 23344</strain>
    </source>
</reference>
<proteinExistence type="inferred from homology"/>
<dbReference type="GO" id="GO:0046654">
    <property type="term" value="P:tetrahydrofolate biosynthetic process"/>
    <property type="evidence" value="ECO:0007669"/>
    <property type="project" value="UniProtKB-UniPathway"/>
</dbReference>
<accession>A0A4R2KQV1</accession>
<dbReference type="UniPathway" id="UPA00077">
    <property type="reaction ID" value="UER00155"/>
</dbReference>
<evidence type="ECO:0000256" key="2">
    <source>
        <dbReference type="ARBA" id="ARBA00005810"/>
    </source>
</evidence>
<dbReference type="Pfam" id="PF01288">
    <property type="entry name" value="HPPK"/>
    <property type="match status" value="1"/>
</dbReference>
<dbReference type="SUPFAM" id="SSF55083">
    <property type="entry name" value="6-hydroxymethyl-7,8-dihydropterin pyrophosphokinase, HPPK"/>
    <property type="match status" value="1"/>
</dbReference>
<evidence type="ECO:0000313" key="15">
    <source>
        <dbReference type="Proteomes" id="UP000294980"/>
    </source>
</evidence>
<dbReference type="Gene3D" id="3.30.70.560">
    <property type="entry name" value="7,8-Dihydro-6-hydroxymethylpterin-pyrophosphokinase HPPK"/>
    <property type="match status" value="1"/>
</dbReference>
<keyword evidence="8" id="KW-0067">ATP-binding</keyword>
<protein>
    <recommendedName>
        <fullName evidence="4">2-amino-4-hydroxy-6-hydroxymethyldihydropteridine pyrophosphokinase</fullName>
        <ecNumber evidence="3">2.7.6.3</ecNumber>
    </recommendedName>
    <alternativeName>
        <fullName evidence="11">6-hydroxymethyl-7,8-dihydropterin pyrophosphokinase</fullName>
    </alternativeName>
    <alternativeName>
        <fullName evidence="12">7,8-dihydro-6-hydroxymethylpterin-pyrophosphokinase</fullName>
    </alternativeName>
</protein>
<comment type="pathway">
    <text evidence="1">Cofactor biosynthesis; tetrahydrofolate biosynthesis; 2-amino-4-hydroxy-6-hydroxymethyl-7,8-dihydropteridine diphosphate from 7,8-dihydroneopterin triphosphate: step 4/4.</text>
</comment>
<evidence type="ECO:0000313" key="14">
    <source>
        <dbReference type="EMBL" id="TCO75077.1"/>
    </source>
</evidence>
<evidence type="ECO:0000256" key="1">
    <source>
        <dbReference type="ARBA" id="ARBA00005051"/>
    </source>
</evidence>
<keyword evidence="6" id="KW-0547">Nucleotide-binding</keyword>
<dbReference type="PANTHER" id="PTHR43071:SF1">
    <property type="entry name" value="2-AMINO-4-HYDROXY-6-HYDROXYMETHYLDIHYDROPTERIDINE PYROPHOSPHOKINASE"/>
    <property type="match status" value="1"/>
</dbReference>
<dbReference type="NCBIfam" id="TIGR01498">
    <property type="entry name" value="folK"/>
    <property type="match status" value="1"/>
</dbReference>
<evidence type="ECO:0000256" key="5">
    <source>
        <dbReference type="ARBA" id="ARBA00022679"/>
    </source>
</evidence>
<keyword evidence="9" id="KW-0289">Folate biosynthesis</keyword>
<organism evidence="14 15">
    <name type="scientific">Chromatocurvus halotolerans</name>
    <dbReference type="NCBI Taxonomy" id="1132028"/>
    <lineage>
        <taxon>Bacteria</taxon>
        <taxon>Pseudomonadati</taxon>
        <taxon>Pseudomonadota</taxon>
        <taxon>Gammaproteobacteria</taxon>
        <taxon>Cellvibrionales</taxon>
        <taxon>Halieaceae</taxon>
        <taxon>Chromatocurvus</taxon>
    </lineage>
</organism>
<evidence type="ECO:0000256" key="8">
    <source>
        <dbReference type="ARBA" id="ARBA00022840"/>
    </source>
</evidence>
<evidence type="ECO:0000256" key="3">
    <source>
        <dbReference type="ARBA" id="ARBA00013253"/>
    </source>
</evidence>
<evidence type="ECO:0000259" key="13">
    <source>
        <dbReference type="PROSITE" id="PS00794"/>
    </source>
</evidence>
<dbReference type="InterPro" id="IPR000550">
    <property type="entry name" value="Hppk"/>
</dbReference>
<dbReference type="GO" id="GO:0005524">
    <property type="term" value="F:ATP binding"/>
    <property type="evidence" value="ECO:0007669"/>
    <property type="project" value="UniProtKB-KW"/>
</dbReference>